<protein>
    <submittedName>
        <fullName evidence="2">Uncharacterized protein</fullName>
    </submittedName>
</protein>
<name>A0A422MW25_9TRYP</name>
<evidence type="ECO:0000256" key="1">
    <source>
        <dbReference type="SAM" id="MobiDB-lite"/>
    </source>
</evidence>
<dbReference type="GeneID" id="40323070"/>
<keyword evidence="3" id="KW-1185">Reference proteome</keyword>
<evidence type="ECO:0000313" key="2">
    <source>
        <dbReference type="EMBL" id="RNE97438.1"/>
    </source>
</evidence>
<dbReference type="AlphaFoldDB" id="A0A422MW25"/>
<dbReference type="RefSeq" id="XP_029223603.1">
    <property type="nucleotide sequence ID" value="XM_029376278.1"/>
</dbReference>
<dbReference type="Proteomes" id="UP000284403">
    <property type="component" value="Unassembled WGS sequence"/>
</dbReference>
<organism evidence="2 3">
    <name type="scientific">Trypanosoma conorhini</name>
    <dbReference type="NCBI Taxonomy" id="83891"/>
    <lineage>
        <taxon>Eukaryota</taxon>
        <taxon>Discoba</taxon>
        <taxon>Euglenozoa</taxon>
        <taxon>Kinetoplastea</taxon>
        <taxon>Metakinetoplastina</taxon>
        <taxon>Trypanosomatida</taxon>
        <taxon>Trypanosomatidae</taxon>
        <taxon>Trypanosoma</taxon>
    </lineage>
</organism>
<dbReference type="EMBL" id="MKKU01001136">
    <property type="protein sequence ID" value="RNE97438.1"/>
    <property type="molecule type" value="Genomic_DNA"/>
</dbReference>
<feature type="non-terminal residue" evidence="2">
    <location>
        <position position="102"/>
    </location>
</feature>
<evidence type="ECO:0000313" key="3">
    <source>
        <dbReference type="Proteomes" id="UP000284403"/>
    </source>
</evidence>
<feature type="compositionally biased region" description="Basic and acidic residues" evidence="1">
    <location>
        <begin position="27"/>
        <end position="36"/>
    </location>
</feature>
<proteinExistence type="predicted"/>
<comment type="caution">
    <text evidence="2">The sequence shown here is derived from an EMBL/GenBank/DDBJ whole genome shotgun (WGS) entry which is preliminary data.</text>
</comment>
<reference evidence="2 3" key="1">
    <citation type="journal article" date="2018" name="BMC Genomics">
        <title>Genomic comparison of Trypanosoma conorhini and Trypanosoma rangeli to Trypanosoma cruzi strains of high and low virulence.</title>
        <authorList>
            <person name="Bradwell K.R."/>
            <person name="Koparde V.N."/>
            <person name="Matveyev A.V."/>
            <person name="Serrano M.G."/>
            <person name="Alves J.M."/>
            <person name="Parikh H."/>
            <person name="Huang B."/>
            <person name="Lee V."/>
            <person name="Espinosa-Alvarez O."/>
            <person name="Ortiz P.A."/>
            <person name="Costa-Martins A.G."/>
            <person name="Teixeira M.M."/>
            <person name="Buck G.A."/>
        </authorList>
    </citation>
    <scope>NUCLEOTIDE SEQUENCE [LARGE SCALE GENOMIC DNA]</scope>
    <source>
        <strain evidence="2 3">025E</strain>
    </source>
</reference>
<sequence length="102" mass="11162">MDTESVLLVPARVCVFIFCLHRLRSSADKGSREQQRHQQQRCTQKQSVGGSTVRRIGHSFLSGAAVGGGFMRRSLRGTGSGLRGACQVAAVPSRRWNFRTAS</sequence>
<gene>
    <name evidence="2" type="ORF">Tco025E_09459</name>
</gene>
<feature type="region of interest" description="Disordered" evidence="1">
    <location>
        <begin position="27"/>
        <end position="53"/>
    </location>
</feature>
<accession>A0A422MW25</accession>